<dbReference type="Proteomes" id="UP000824014">
    <property type="component" value="Unassembled WGS sequence"/>
</dbReference>
<evidence type="ECO:0008006" key="3">
    <source>
        <dbReference type="Google" id="ProtNLM"/>
    </source>
</evidence>
<evidence type="ECO:0000313" key="1">
    <source>
        <dbReference type="EMBL" id="HIZ15167.1"/>
    </source>
</evidence>
<reference evidence="1" key="2">
    <citation type="submission" date="2021-04" db="EMBL/GenBank/DDBJ databases">
        <authorList>
            <person name="Gilroy R."/>
        </authorList>
    </citation>
    <scope>NUCLEOTIDE SEQUENCE</scope>
    <source>
        <strain evidence="1">ChiHjej11B10-19426</strain>
    </source>
</reference>
<dbReference type="AlphaFoldDB" id="A0A9D2IM23"/>
<protein>
    <recommendedName>
        <fullName evidence="3">Phage tail protein</fullName>
    </recommendedName>
</protein>
<gene>
    <name evidence="1" type="ORF">H9816_04585</name>
</gene>
<reference evidence="1" key="1">
    <citation type="journal article" date="2021" name="PeerJ">
        <title>Extensive microbial diversity within the chicken gut microbiome revealed by metagenomics and culture.</title>
        <authorList>
            <person name="Gilroy R."/>
            <person name="Ravi A."/>
            <person name="Getino M."/>
            <person name="Pursley I."/>
            <person name="Horton D.L."/>
            <person name="Alikhan N.F."/>
            <person name="Baker D."/>
            <person name="Gharbi K."/>
            <person name="Hall N."/>
            <person name="Watson M."/>
            <person name="Adriaenssens E.M."/>
            <person name="Foster-Nyarko E."/>
            <person name="Jarju S."/>
            <person name="Secka A."/>
            <person name="Antonio M."/>
            <person name="Oren A."/>
            <person name="Chaudhuri R.R."/>
            <person name="La Ragione R."/>
            <person name="Hildebrand F."/>
            <person name="Pallen M.J."/>
        </authorList>
    </citation>
    <scope>NUCLEOTIDE SEQUENCE</scope>
    <source>
        <strain evidence="1">ChiHjej11B10-19426</strain>
    </source>
</reference>
<name>A0A9D2IM23_9BACT</name>
<evidence type="ECO:0000313" key="2">
    <source>
        <dbReference type="Proteomes" id="UP000824014"/>
    </source>
</evidence>
<proteinExistence type="predicted"/>
<organism evidence="1 2">
    <name type="scientific">Candidatus Tidjanibacter faecipullorum</name>
    <dbReference type="NCBI Taxonomy" id="2838766"/>
    <lineage>
        <taxon>Bacteria</taxon>
        <taxon>Pseudomonadati</taxon>
        <taxon>Bacteroidota</taxon>
        <taxon>Bacteroidia</taxon>
        <taxon>Bacteroidales</taxon>
        <taxon>Rikenellaceae</taxon>
        <taxon>Tidjanibacter</taxon>
    </lineage>
</organism>
<sequence>MTINQQEYAYGDVTVWLFGQPVAGLRGIDYKITQTKEYVRGMGRAPRGIQHGERAVEGTLTILQSEFDALNRSARASGYKDLLDVTFDIVVAYGSTNGVVTVDKICGASIKELPKGMKTSDMFSEHALPFMALDVEYTK</sequence>
<accession>A0A9D2IM23</accession>
<comment type="caution">
    <text evidence="1">The sequence shown here is derived from an EMBL/GenBank/DDBJ whole genome shotgun (WGS) entry which is preliminary data.</text>
</comment>
<dbReference type="EMBL" id="DXCC01000015">
    <property type="protein sequence ID" value="HIZ15167.1"/>
    <property type="molecule type" value="Genomic_DNA"/>
</dbReference>